<dbReference type="OrthoDB" id="2157530at2759"/>
<dbReference type="InterPro" id="IPR010730">
    <property type="entry name" value="HET"/>
</dbReference>
<organism evidence="2 3">
    <name type="scientific">Amylocarpus encephaloides</name>
    <dbReference type="NCBI Taxonomy" id="45428"/>
    <lineage>
        <taxon>Eukaryota</taxon>
        <taxon>Fungi</taxon>
        <taxon>Dikarya</taxon>
        <taxon>Ascomycota</taxon>
        <taxon>Pezizomycotina</taxon>
        <taxon>Leotiomycetes</taxon>
        <taxon>Helotiales</taxon>
        <taxon>Helotiales incertae sedis</taxon>
        <taxon>Amylocarpus</taxon>
    </lineage>
</organism>
<feature type="non-terminal residue" evidence="2">
    <location>
        <position position="1"/>
    </location>
</feature>
<keyword evidence="3" id="KW-1185">Reference proteome</keyword>
<proteinExistence type="predicted"/>
<evidence type="ECO:0000313" key="2">
    <source>
        <dbReference type="EMBL" id="KAG9233729.1"/>
    </source>
</evidence>
<dbReference type="Pfam" id="PF06985">
    <property type="entry name" value="HET"/>
    <property type="match status" value="1"/>
</dbReference>
<dbReference type="AlphaFoldDB" id="A0A9P8C4P5"/>
<accession>A0A9P8C4P5</accession>
<dbReference type="Proteomes" id="UP000824998">
    <property type="component" value="Unassembled WGS sequence"/>
</dbReference>
<protein>
    <recommendedName>
        <fullName evidence="1">Heterokaryon incompatibility domain-containing protein</fullName>
    </recommendedName>
</protein>
<reference evidence="2" key="1">
    <citation type="journal article" date="2021" name="IMA Fungus">
        <title>Genomic characterization of three marine fungi, including Emericellopsis atlantica sp. nov. with signatures of a generalist lifestyle and marine biomass degradation.</title>
        <authorList>
            <person name="Hagestad O.C."/>
            <person name="Hou L."/>
            <person name="Andersen J.H."/>
            <person name="Hansen E.H."/>
            <person name="Altermark B."/>
            <person name="Li C."/>
            <person name="Kuhnert E."/>
            <person name="Cox R.J."/>
            <person name="Crous P.W."/>
            <person name="Spatafora J.W."/>
            <person name="Lail K."/>
            <person name="Amirebrahimi M."/>
            <person name="Lipzen A."/>
            <person name="Pangilinan J."/>
            <person name="Andreopoulos W."/>
            <person name="Hayes R.D."/>
            <person name="Ng V."/>
            <person name="Grigoriev I.V."/>
            <person name="Jackson S.A."/>
            <person name="Sutton T.D.S."/>
            <person name="Dobson A.D.W."/>
            <person name="Rama T."/>
        </authorList>
    </citation>
    <scope>NUCLEOTIDE SEQUENCE</scope>
    <source>
        <strain evidence="2">TRa018bII</strain>
    </source>
</reference>
<comment type="caution">
    <text evidence="2">The sequence shown here is derived from an EMBL/GenBank/DDBJ whole genome shotgun (WGS) entry which is preliminary data.</text>
</comment>
<dbReference type="EMBL" id="MU251488">
    <property type="protein sequence ID" value="KAG9233729.1"/>
    <property type="molecule type" value="Genomic_DNA"/>
</dbReference>
<evidence type="ECO:0000259" key="1">
    <source>
        <dbReference type="Pfam" id="PF06985"/>
    </source>
</evidence>
<feature type="domain" description="Heterokaryon incompatibility" evidence="1">
    <location>
        <begin position="4"/>
        <end position="55"/>
    </location>
</feature>
<evidence type="ECO:0000313" key="3">
    <source>
        <dbReference type="Proteomes" id="UP000824998"/>
    </source>
</evidence>
<name>A0A9P8C4P5_9HELO</name>
<dbReference type="PANTHER" id="PTHR24148">
    <property type="entry name" value="ANKYRIN REPEAT DOMAIN-CONTAINING PROTEIN 39 HOMOLOG-RELATED"/>
    <property type="match status" value="1"/>
</dbReference>
<feature type="non-terminal residue" evidence="2">
    <location>
        <position position="56"/>
    </location>
</feature>
<gene>
    <name evidence="2" type="ORF">BJ875DRAFT_364512</name>
</gene>
<sequence length="56" mass="6168">SLASDLQRLRDADSDVSTWIDAISISQQDTQERGQQVCIMHAIYANAAEVIAYLGE</sequence>
<dbReference type="InterPro" id="IPR052895">
    <property type="entry name" value="HetReg/Transcr_Mod"/>
</dbReference>
<dbReference type="PANTHER" id="PTHR24148:SF82">
    <property type="entry name" value="HETEROKARYON INCOMPATIBILITY DOMAIN-CONTAINING PROTEIN"/>
    <property type="match status" value="1"/>
</dbReference>